<accession>A0ABQ5N540</accession>
<dbReference type="EMBL" id="BRXR01000001">
    <property type="protein sequence ID" value="GLC30261.1"/>
    <property type="molecule type" value="Genomic_DNA"/>
</dbReference>
<dbReference type="SMART" id="SM00342">
    <property type="entry name" value="HTH_ARAC"/>
    <property type="match status" value="1"/>
</dbReference>
<dbReference type="PROSITE" id="PS01124">
    <property type="entry name" value="HTH_ARAC_FAMILY_2"/>
    <property type="match status" value="1"/>
</dbReference>
<keyword evidence="6" id="KW-1185">Reference proteome</keyword>
<reference evidence="5 6" key="1">
    <citation type="journal article" date="2024" name="Int. J. Syst. Evol. Microbiol.">
        <title>Clostridium omnivorum sp. nov., isolated from anoxic soil under the treatment of reductive soil disinfestation.</title>
        <authorList>
            <person name="Ueki A."/>
            <person name="Tonouchi A."/>
            <person name="Kaku N."/>
            <person name="Honma S."/>
            <person name="Ueki K."/>
        </authorList>
    </citation>
    <scope>NUCLEOTIDE SEQUENCE [LARGE SCALE GENOMIC DNA]</scope>
    <source>
        <strain evidence="5 6">E14</strain>
    </source>
</reference>
<dbReference type="PANTHER" id="PTHR43280">
    <property type="entry name" value="ARAC-FAMILY TRANSCRIPTIONAL REGULATOR"/>
    <property type="match status" value="1"/>
</dbReference>
<sequence>MELFTFDDKREIKLPVYMETKEPFSSDNHSMFRLILVENGGGIVSVNENIIVFSAPTIFCFNSDDKIELNKESELSARAIYFSPTLVNDALTEEKLKNDGQDLSESEYRDYFSLQPFLYNEEHGYGQFEVGPATAKRISKLFDSLDEEITTLNSNFWRCRSRSFFLEVLFLLQYIYTDSENETKFEVMKSTNEVNEIILYLHTHYERKITIEELTEEFHMNRTTLTDKFSHCTGMSVMEYLIKLRVRMAAIMLRDTMLSISEIAYRVGFNDITHFGRMFKKHMVYSPSEYRKIKAE</sequence>
<keyword evidence="1" id="KW-0805">Transcription regulation</keyword>
<gene>
    <name evidence="5" type="ORF">bsdE14_16710</name>
</gene>
<dbReference type="RefSeq" id="WP_264849527.1">
    <property type="nucleotide sequence ID" value="NZ_BRXR01000001.1"/>
</dbReference>
<feature type="domain" description="HTH araC/xylS-type" evidence="4">
    <location>
        <begin position="195"/>
        <end position="293"/>
    </location>
</feature>
<dbReference type="InterPro" id="IPR009057">
    <property type="entry name" value="Homeodomain-like_sf"/>
</dbReference>
<dbReference type="Pfam" id="PF12833">
    <property type="entry name" value="HTH_18"/>
    <property type="match status" value="1"/>
</dbReference>
<dbReference type="InterPro" id="IPR003313">
    <property type="entry name" value="AraC-bd"/>
</dbReference>
<evidence type="ECO:0000256" key="1">
    <source>
        <dbReference type="ARBA" id="ARBA00023015"/>
    </source>
</evidence>
<protein>
    <recommendedName>
        <fullName evidence="4">HTH araC/xylS-type domain-containing protein</fullName>
    </recommendedName>
</protein>
<dbReference type="PANTHER" id="PTHR43280:SF17">
    <property type="entry name" value="ARAC-TYPE DNA-BINDING DOMAIN-CONTAINING PROTEIN"/>
    <property type="match status" value="1"/>
</dbReference>
<dbReference type="InterPro" id="IPR020449">
    <property type="entry name" value="Tscrpt_reg_AraC-type_HTH"/>
</dbReference>
<dbReference type="Proteomes" id="UP001208567">
    <property type="component" value="Unassembled WGS sequence"/>
</dbReference>
<dbReference type="InterPro" id="IPR018060">
    <property type="entry name" value="HTH_AraC"/>
</dbReference>
<evidence type="ECO:0000313" key="5">
    <source>
        <dbReference type="EMBL" id="GLC30261.1"/>
    </source>
</evidence>
<evidence type="ECO:0000256" key="3">
    <source>
        <dbReference type="ARBA" id="ARBA00023163"/>
    </source>
</evidence>
<comment type="caution">
    <text evidence="5">The sequence shown here is derived from an EMBL/GenBank/DDBJ whole genome shotgun (WGS) entry which is preliminary data.</text>
</comment>
<dbReference type="SUPFAM" id="SSF46689">
    <property type="entry name" value="Homeodomain-like"/>
    <property type="match status" value="2"/>
</dbReference>
<organism evidence="5 6">
    <name type="scientific">Clostridium omnivorum</name>
    <dbReference type="NCBI Taxonomy" id="1604902"/>
    <lineage>
        <taxon>Bacteria</taxon>
        <taxon>Bacillati</taxon>
        <taxon>Bacillota</taxon>
        <taxon>Clostridia</taxon>
        <taxon>Eubacteriales</taxon>
        <taxon>Clostridiaceae</taxon>
        <taxon>Clostridium</taxon>
    </lineage>
</organism>
<dbReference type="Gene3D" id="1.10.10.60">
    <property type="entry name" value="Homeodomain-like"/>
    <property type="match status" value="2"/>
</dbReference>
<evidence type="ECO:0000259" key="4">
    <source>
        <dbReference type="PROSITE" id="PS01124"/>
    </source>
</evidence>
<name>A0ABQ5N540_9CLOT</name>
<proteinExistence type="predicted"/>
<evidence type="ECO:0000256" key="2">
    <source>
        <dbReference type="ARBA" id="ARBA00023125"/>
    </source>
</evidence>
<keyword evidence="3" id="KW-0804">Transcription</keyword>
<dbReference type="Pfam" id="PF02311">
    <property type="entry name" value="AraC_binding"/>
    <property type="match status" value="1"/>
</dbReference>
<evidence type="ECO:0000313" key="6">
    <source>
        <dbReference type="Proteomes" id="UP001208567"/>
    </source>
</evidence>
<keyword evidence="2" id="KW-0238">DNA-binding</keyword>
<dbReference type="PRINTS" id="PR00032">
    <property type="entry name" value="HTHARAC"/>
</dbReference>